<reference evidence="6" key="1">
    <citation type="submission" date="2016-12" db="EMBL/GenBank/DDBJ databases">
        <title>Genome sequence of Streptomyces antioxidans MUSC 164.</title>
        <authorList>
            <person name="Lee L.-H."/>
            <person name="Ser H.-L."/>
        </authorList>
    </citation>
    <scope>NUCLEOTIDE SEQUENCE [LARGE SCALE GENOMIC DNA]</scope>
    <source>
        <strain evidence="6">MUSC 164</strain>
    </source>
</reference>
<dbReference type="PANTHER" id="PTHR11228">
    <property type="entry name" value="RADICAL SAM DOMAIN PROTEIN"/>
    <property type="match status" value="1"/>
</dbReference>
<dbReference type="PROSITE" id="PS51918">
    <property type="entry name" value="RADICAL_SAM"/>
    <property type="match status" value="1"/>
</dbReference>
<protein>
    <submittedName>
        <fullName evidence="6">Pyrroloquinoline quinone biosynthesis protein PqqE</fullName>
    </submittedName>
</protein>
<dbReference type="InterPro" id="IPR006638">
    <property type="entry name" value="Elp3/MiaA/NifB-like_rSAM"/>
</dbReference>
<name>A0A1V4D9L9_9ACTN</name>
<dbReference type="Proteomes" id="UP000033615">
    <property type="component" value="Unassembled WGS sequence"/>
</dbReference>
<evidence type="ECO:0000259" key="5">
    <source>
        <dbReference type="PROSITE" id="PS51918"/>
    </source>
</evidence>
<dbReference type="SUPFAM" id="SSF102114">
    <property type="entry name" value="Radical SAM enzymes"/>
    <property type="match status" value="1"/>
</dbReference>
<dbReference type="AlphaFoldDB" id="A0A1V4D9L9"/>
<evidence type="ECO:0000256" key="2">
    <source>
        <dbReference type="ARBA" id="ARBA00022723"/>
    </source>
</evidence>
<organism evidence="6 7">
    <name type="scientific">Streptomyces antioxidans</name>
    <dbReference type="NCBI Taxonomy" id="1507734"/>
    <lineage>
        <taxon>Bacteria</taxon>
        <taxon>Bacillati</taxon>
        <taxon>Actinomycetota</taxon>
        <taxon>Actinomycetes</taxon>
        <taxon>Kitasatosporales</taxon>
        <taxon>Streptomycetaceae</taxon>
        <taxon>Streptomyces</taxon>
    </lineage>
</organism>
<dbReference type="InterPro" id="IPR013785">
    <property type="entry name" value="Aldolase_TIM"/>
</dbReference>
<dbReference type="GO" id="GO:0046872">
    <property type="term" value="F:metal ion binding"/>
    <property type="evidence" value="ECO:0007669"/>
    <property type="project" value="UniProtKB-KW"/>
</dbReference>
<dbReference type="InterPro" id="IPR058240">
    <property type="entry name" value="rSAM_sf"/>
</dbReference>
<dbReference type="SFLD" id="SFLDS00029">
    <property type="entry name" value="Radical_SAM"/>
    <property type="match status" value="1"/>
</dbReference>
<sequence length="369" mass="40230">MTARPIITGEQAASCYFRTTVDHPHRKALIQVCEPCNEKCAHCFVSATKRGDYMLLDGVRKRLIPQLAEARVNRVTLTGGEPFMHADLLQITADFRAAGMGVGLCTNATMVTDEQIRELAALDAHMNVSLDGFSADSHGKFRGRPEGFDETVETVKRFAKAGILQGLLCTPNNLAQDEEYRELCAFARDQGAKYVLMNPLGEMGRGANSSRKLRRPDDHMRHIRDLTMPFVDDGVDMVHIRFPNDGKPLSGCEAGTIIYVFTKGEVAVCPYLAFAARTKVSQHPDTDFLVGNVWEHDDVAARLDAYGRFGDRWDLGGNDTCGGCAMSSRCGKGCPAAVVAAGQRIGAVDSEQCPVMPHQPRALPVVGVS</sequence>
<dbReference type="SFLD" id="SFLDG01386">
    <property type="entry name" value="main_SPASM_domain-containing"/>
    <property type="match status" value="1"/>
</dbReference>
<dbReference type="EMBL" id="LAKD02000015">
    <property type="protein sequence ID" value="OPF82086.1"/>
    <property type="molecule type" value="Genomic_DNA"/>
</dbReference>
<keyword evidence="1" id="KW-0949">S-adenosyl-L-methionine</keyword>
<evidence type="ECO:0000313" key="6">
    <source>
        <dbReference type="EMBL" id="OPF82086.1"/>
    </source>
</evidence>
<comment type="caution">
    <text evidence="6">The sequence shown here is derived from an EMBL/GenBank/DDBJ whole genome shotgun (WGS) entry which is preliminary data.</text>
</comment>
<dbReference type="InterPro" id="IPR007197">
    <property type="entry name" value="rSAM"/>
</dbReference>
<dbReference type="GO" id="GO:0051536">
    <property type="term" value="F:iron-sulfur cluster binding"/>
    <property type="evidence" value="ECO:0007669"/>
    <property type="project" value="UniProtKB-KW"/>
</dbReference>
<proteinExistence type="predicted"/>
<feature type="domain" description="Radical SAM core" evidence="5">
    <location>
        <begin position="22"/>
        <end position="229"/>
    </location>
</feature>
<gene>
    <name evidence="6" type="ORF">VT50_0208205</name>
</gene>
<dbReference type="SFLD" id="SFLDG01067">
    <property type="entry name" value="SPASM/twitch_domain_containing"/>
    <property type="match status" value="1"/>
</dbReference>
<dbReference type="InterPro" id="IPR050377">
    <property type="entry name" value="Radical_SAM_PqqE_MftC-like"/>
</dbReference>
<evidence type="ECO:0000313" key="7">
    <source>
        <dbReference type="Proteomes" id="UP000033615"/>
    </source>
</evidence>
<dbReference type="Pfam" id="PF04055">
    <property type="entry name" value="Radical_SAM"/>
    <property type="match status" value="1"/>
</dbReference>
<evidence type="ECO:0000256" key="1">
    <source>
        <dbReference type="ARBA" id="ARBA00022691"/>
    </source>
</evidence>
<dbReference type="OrthoDB" id="9782387at2"/>
<keyword evidence="3" id="KW-0408">Iron</keyword>
<dbReference type="SMART" id="SM00729">
    <property type="entry name" value="Elp3"/>
    <property type="match status" value="1"/>
</dbReference>
<dbReference type="CDD" id="cd01335">
    <property type="entry name" value="Radical_SAM"/>
    <property type="match status" value="1"/>
</dbReference>
<dbReference type="Gene3D" id="3.20.20.70">
    <property type="entry name" value="Aldolase class I"/>
    <property type="match status" value="1"/>
</dbReference>
<keyword evidence="2" id="KW-0479">Metal-binding</keyword>
<accession>A0A1V4D9L9</accession>
<keyword evidence="7" id="KW-1185">Reference proteome</keyword>
<dbReference type="PANTHER" id="PTHR11228:SF7">
    <property type="entry name" value="PQQA PEPTIDE CYCLASE"/>
    <property type="match status" value="1"/>
</dbReference>
<keyword evidence="4" id="KW-0411">Iron-sulfur</keyword>
<evidence type="ECO:0000256" key="4">
    <source>
        <dbReference type="ARBA" id="ARBA00023014"/>
    </source>
</evidence>
<dbReference type="GO" id="GO:0003824">
    <property type="term" value="F:catalytic activity"/>
    <property type="evidence" value="ECO:0007669"/>
    <property type="project" value="InterPro"/>
</dbReference>
<evidence type="ECO:0000256" key="3">
    <source>
        <dbReference type="ARBA" id="ARBA00023004"/>
    </source>
</evidence>
<dbReference type="RefSeq" id="WP_046088844.1">
    <property type="nucleotide sequence ID" value="NZ_LAKD02000015.1"/>
</dbReference>